<keyword evidence="2" id="KW-1185">Reference proteome</keyword>
<dbReference type="InterPro" id="IPR025017">
    <property type="entry name" value="DUF3954"/>
</dbReference>
<sequence>MKTDTEKMTAEIDLMSNCIYVVKDGHVTKIEAPQTGYGEYTAVWKDGKVLDIIKQERVRIK</sequence>
<gene>
    <name evidence="1" type="ORF">JOC86_002370</name>
</gene>
<proteinExistence type="predicted"/>
<dbReference type="EMBL" id="JAFBDZ010000002">
    <property type="protein sequence ID" value="MBM7585828.1"/>
    <property type="molecule type" value="Genomic_DNA"/>
</dbReference>
<organism evidence="1 2">
    <name type="scientific">Rossellomorea pakistanensis</name>
    <dbReference type="NCBI Taxonomy" id="992288"/>
    <lineage>
        <taxon>Bacteria</taxon>
        <taxon>Bacillati</taxon>
        <taxon>Bacillota</taxon>
        <taxon>Bacilli</taxon>
        <taxon>Bacillales</taxon>
        <taxon>Bacillaceae</taxon>
        <taxon>Rossellomorea</taxon>
    </lineage>
</organism>
<protein>
    <recommendedName>
        <fullName evidence="3">DUF3954 domain-containing protein</fullName>
    </recommendedName>
</protein>
<comment type="caution">
    <text evidence="1">The sequence shown here is derived from an EMBL/GenBank/DDBJ whole genome shotgun (WGS) entry which is preliminary data.</text>
</comment>
<evidence type="ECO:0000313" key="1">
    <source>
        <dbReference type="EMBL" id="MBM7585828.1"/>
    </source>
</evidence>
<name>A0ABS2ND80_9BACI</name>
<accession>A0ABS2ND80</accession>
<dbReference type="Pfam" id="PF13128">
    <property type="entry name" value="DUF3954"/>
    <property type="match status" value="1"/>
</dbReference>
<evidence type="ECO:0000313" key="2">
    <source>
        <dbReference type="Proteomes" id="UP001646157"/>
    </source>
</evidence>
<dbReference type="RefSeq" id="WP_205172552.1">
    <property type="nucleotide sequence ID" value="NZ_JAFBDZ010000002.1"/>
</dbReference>
<dbReference type="Proteomes" id="UP001646157">
    <property type="component" value="Unassembled WGS sequence"/>
</dbReference>
<evidence type="ECO:0008006" key="3">
    <source>
        <dbReference type="Google" id="ProtNLM"/>
    </source>
</evidence>
<reference evidence="1 2" key="1">
    <citation type="submission" date="2021-01" db="EMBL/GenBank/DDBJ databases">
        <title>Genomic Encyclopedia of Type Strains, Phase IV (KMG-IV): sequencing the most valuable type-strain genomes for metagenomic binning, comparative biology and taxonomic classification.</title>
        <authorList>
            <person name="Goeker M."/>
        </authorList>
    </citation>
    <scope>NUCLEOTIDE SEQUENCE [LARGE SCALE GENOMIC DNA]</scope>
    <source>
        <strain evidence="1 2">DSM 24834</strain>
    </source>
</reference>